<dbReference type="InterPro" id="IPR036513">
    <property type="entry name" value="STAS_dom_sf"/>
</dbReference>
<evidence type="ECO:0000313" key="5">
    <source>
        <dbReference type="Proteomes" id="UP000035800"/>
    </source>
</evidence>
<dbReference type="STRING" id="758847.LSS_17420"/>
<dbReference type="GO" id="GO:0043856">
    <property type="term" value="F:anti-sigma factor antagonist activity"/>
    <property type="evidence" value="ECO:0007669"/>
    <property type="project" value="InterPro"/>
</dbReference>
<dbReference type="Proteomes" id="UP000035800">
    <property type="component" value="Chromosome I"/>
</dbReference>
<dbReference type="Pfam" id="PF01740">
    <property type="entry name" value="STAS"/>
    <property type="match status" value="1"/>
</dbReference>
<accession>K8Y468</accession>
<dbReference type="CDD" id="cd07043">
    <property type="entry name" value="STAS_anti-anti-sigma_factors"/>
    <property type="match status" value="1"/>
</dbReference>
<protein>
    <recommendedName>
        <fullName evidence="2">Anti-sigma factor antagonist</fullName>
    </recommendedName>
</protein>
<feature type="domain" description="STAS" evidence="3">
    <location>
        <begin position="13"/>
        <end position="134"/>
    </location>
</feature>
<evidence type="ECO:0000259" key="3">
    <source>
        <dbReference type="PROSITE" id="PS50801"/>
    </source>
</evidence>
<dbReference type="PATRIC" id="fig|758847.3.peg.3635"/>
<dbReference type="InterPro" id="IPR003658">
    <property type="entry name" value="Anti-sigma_ant"/>
</dbReference>
<organism evidence="4 5">
    <name type="scientific">Leptospira santarosai serovar Shermani str. LT 821</name>
    <dbReference type="NCBI Taxonomy" id="758847"/>
    <lineage>
        <taxon>Bacteria</taxon>
        <taxon>Pseudomonadati</taxon>
        <taxon>Spirochaetota</taxon>
        <taxon>Spirochaetia</taxon>
        <taxon>Leptospirales</taxon>
        <taxon>Leptospiraceae</taxon>
        <taxon>Leptospira</taxon>
    </lineage>
</organism>
<comment type="similarity">
    <text evidence="1 2">Belongs to the anti-sigma-factor antagonist family.</text>
</comment>
<evidence type="ECO:0000256" key="1">
    <source>
        <dbReference type="ARBA" id="ARBA00009013"/>
    </source>
</evidence>
<proteinExistence type="inferred from homology"/>
<gene>
    <name evidence="4" type="ORF">LSS_17420</name>
</gene>
<sequence length="134" mass="15670">MTDLSSRCFFDLMIIRSEIREKHIVLSVLEDILMDNSRDFHKEFEESVKTENPEIISFFLGKVKFIDSSGIGIIIKVRNQIREKNGTLNIFGLNKSLNSVFRLSGLDRIVNLYTNEEFLNKYPIFQEFVDQNSK</sequence>
<dbReference type="Gene3D" id="3.30.750.24">
    <property type="entry name" value="STAS domain"/>
    <property type="match status" value="1"/>
</dbReference>
<evidence type="ECO:0000256" key="2">
    <source>
        <dbReference type="RuleBase" id="RU003749"/>
    </source>
</evidence>
<dbReference type="AlphaFoldDB" id="K8Y468"/>
<dbReference type="PANTHER" id="PTHR33495:SF2">
    <property type="entry name" value="ANTI-SIGMA FACTOR ANTAGONIST TM_1081-RELATED"/>
    <property type="match status" value="1"/>
</dbReference>
<reference evidence="4 5" key="2">
    <citation type="journal article" date="2014" name="Emerg. Microbes Infect.">
        <title>Potential impact on kidney infection: a whole-genome analysis of Leptospira santarosai serovar Shermani.</title>
        <authorList>
            <person name="Chou L.F."/>
            <person name="Chen T.W."/>
            <person name="Ko Y.C."/>
            <person name="Pan M.J."/>
            <person name="Tian Y.C."/>
            <person name="Chiu C.H."/>
            <person name="Tang P."/>
            <person name="Hung C.C."/>
            <person name="Yang C.W."/>
        </authorList>
    </citation>
    <scope>NUCLEOTIDE SEQUENCE</scope>
    <source>
        <strain evidence="4 5">LT 821</strain>
    </source>
</reference>
<dbReference type="KEGG" id="lst:LSS_17420"/>
<dbReference type="PROSITE" id="PS50801">
    <property type="entry name" value="STAS"/>
    <property type="match status" value="1"/>
</dbReference>
<name>K8Y468_9LEPT</name>
<dbReference type="NCBIfam" id="TIGR00377">
    <property type="entry name" value="ant_ant_sig"/>
    <property type="match status" value="1"/>
</dbReference>
<dbReference type="InterPro" id="IPR002645">
    <property type="entry name" value="STAS_dom"/>
</dbReference>
<dbReference type="SUPFAM" id="SSF52091">
    <property type="entry name" value="SpoIIaa-like"/>
    <property type="match status" value="1"/>
</dbReference>
<reference evidence="4 5" key="1">
    <citation type="journal article" date="2012" name="Gene">
        <title>Sequence of Leptospira santarosai serovar Shermani genome and prediction of virulence-associated genes.</title>
        <authorList>
            <person name="Chou L.F."/>
            <person name="Chen Y.T."/>
            <person name="Lu C.W."/>
            <person name="Ko Y.C."/>
            <person name="Tang C.Y."/>
            <person name="Pan M.J."/>
            <person name="Tian Y.C."/>
            <person name="Chiu C.H."/>
            <person name="Hung C.C."/>
            <person name="Yang C.W."/>
        </authorList>
    </citation>
    <scope>NUCLEOTIDE SEQUENCE [LARGE SCALE GENOMIC DNA]</scope>
    <source>
        <strain evidence="4">LT 821</strain>
    </source>
</reference>
<dbReference type="PANTHER" id="PTHR33495">
    <property type="entry name" value="ANTI-SIGMA FACTOR ANTAGONIST TM_1081-RELATED-RELATED"/>
    <property type="match status" value="1"/>
</dbReference>
<dbReference type="EMBL" id="CP006694">
    <property type="protein sequence ID" value="EKT85472.1"/>
    <property type="molecule type" value="Genomic_DNA"/>
</dbReference>
<evidence type="ECO:0000313" key="4">
    <source>
        <dbReference type="EMBL" id="EKT85472.1"/>
    </source>
</evidence>